<feature type="compositionally biased region" description="Low complexity" evidence="1">
    <location>
        <begin position="80"/>
        <end position="94"/>
    </location>
</feature>
<organism evidence="2 3">
    <name type="scientific">Cardiocondyla obscurior</name>
    <dbReference type="NCBI Taxonomy" id="286306"/>
    <lineage>
        <taxon>Eukaryota</taxon>
        <taxon>Metazoa</taxon>
        <taxon>Ecdysozoa</taxon>
        <taxon>Arthropoda</taxon>
        <taxon>Hexapoda</taxon>
        <taxon>Insecta</taxon>
        <taxon>Pterygota</taxon>
        <taxon>Neoptera</taxon>
        <taxon>Endopterygota</taxon>
        <taxon>Hymenoptera</taxon>
        <taxon>Apocrita</taxon>
        <taxon>Aculeata</taxon>
        <taxon>Formicoidea</taxon>
        <taxon>Formicidae</taxon>
        <taxon>Myrmicinae</taxon>
        <taxon>Cardiocondyla</taxon>
    </lineage>
</organism>
<feature type="compositionally biased region" description="Basic residues" evidence="1">
    <location>
        <begin position="52"/>
        <end position="62"/>
    </location>
</feature>
<name>A0AAW2GL21_9HYME</name>
<evidence type="ECO:0000313" key="3">
    <source>
        <dbReference type="Proteomes" id="UP001430953"/>
    </source>
</evidence>
<sequence>MKEIERVPSKGERGETEKVRCDGKKKKKKKRGIEAGQGIEATSRTENSRATEKKKKNGRTRGKRCEKSPCAHAHMHSPGAAKAARATAARSQARGLLTSL</sequence>
<dbReference type="Proteomes" id="UP001430953">
    <property type="component" value="Unassembled WGS sequence"/>
</dbReference>
<accession>A0AAW2GL21</accession>
<evidence type="ECO:0000313" key="2">
    <source>
        <dbReference type="EMBL" id="KAL0128728.1"/>
    </source>
</evidence>
<proteinExistence type="predicted"/>
<feature type="compositionally biased region" description="Basic and acidic residues" evidence="1">
    <location>
        <begin position="1"/>
        <end position="22"/>
    </location>
</feature>
<dbReference type="EMBL" id="JADYXP020000003">
    <property type="protein sequence ID" value="KAL0128728.1"/>
    <property type="molecule type" value="Genomic_DNA"/>
</dbReference>
<feature type="region of interest" description="Disordered" evidence="1">
    <location>
        <begin position="1"/>
        <end position="100"/>
    </location>
</feature>
<evidence type="ECO:0000256" key="1">
    <source>
        <dbReference type="SAM" id="MobiDB-lite"/>
    </source>
</evidence>
<gene>
    <name evidence="2" type="ORF">PUN28_003833</name>
</gene>
<dbReference type="AlphaFoldDB" id="A0AAW2GL21"/>
<keyword evidence="3" id="KW-1185">Reference proteome</keyword>
<comment type="caution">
    <text evidence="2">The sequence shown here is derived from an EMBL/GenBank/DDBJ whole genome shotgun (WGS) entry which is preliminary data.</text>
</comment>
<protein>
    <submittedName>
        <fullName evidence="2">Uncharacterized protein</fullName>
    </submittedName>
</protein>
<reference evidence="2 3" key="1">
    <citation type="submission" date="2023-03" db="EMBL/GenBank/DDBJ databases">
        <title>High recombination rates correlate with genetic variation in Cardiocondyla obscurior ants.</title>
        <authorList>
            <person name="Errbii M."/>
        </authorList>
    </citation>
    <scope>NUCLEOTIDE SEQUENCE [LARGE SCALE GENOMIC DNA]</scope>
    <source>
        <strain evidence="2">Alpha-2009</strain>
        <tissue evidence="2">Whole body</tissue>
    </source>
</reference>